<evidence type="ECO:0000313" key="3">
    <source>
        <dbReference type="Proteomes" id="UP000000763"/>
    </source>
</evidence>
<dbReference type="EMBL" id="AP004022">
    <property type="protein sequence ID" value="BAD22910.1"/>
    <property type="molecule type" value="Genomic_DNA"/>
</dbReference>
<feature type="region of interest" description="Disordered" evidence="1">
    <location>
        <begin position="1"/>
        <end position="41"/>
    </location>
</feature>
<feature type="compositionally biased region" description="Basic residues" evidence="1">
    <location>
        <begin position="1"/>
        <end position="17"/>
    </location>
</feature>
<reference evidence="3" key="2">
    <citation type="journal article" date="2008" name="Nucleic Acids Res.">
        <title>The rice annotation project database (RAP-DB): 2008 update.</title>
        <authorList>
            <consortium name="The rice annotation project (RAP)"/>
        </authorList>
    </citation>
    <scope>GENOME REANNOTATION</scope>
    <source>
        <strain evidence="3">cv. Nipponbare</strain>
    </source>
</reference>
<evidence type="ECO:0000256" key="1">
    <source>
        <dbReference type="SAM" id="MobiDB-lite"/>
    </source>
</evidence>
<evidence type="ECO:0000313" key="2">
    <source>
        <dbReference type="EMBL" id="BAD22910.1"/>
    </source>
</evidence>
<protein>
    <submittedName>
        <fullName evidence="2">Pr1-like protein</fullName>
    </submittedName>
</protein>
<organism evidence="2 3">
    <name type="scientific">Oryza sativa subsp. japonica</name>
    <name type="common">Rice</name>
    <dbReference type="NCBI Taxonomy" id="39947"/>
    <lineage>
        <taxon>Eukaryota</taxon>
        <taxon>Viridiplantae</taxon>
        <taxon>Streptophyta</taxon>
        <taxon>Embryophyta</taxon>
        <taxon>Tracheophyta</taxon>
        <taxon>Spermatophyta</taxon>
        <taxon>Magnoliopsida</taxon>
        <taxon>Liliopsida</taxon>
        <taxon>Poales</taxon>
        <taxon>Poaceae</taxon>
        <taxon>BOP clade</taxon>
        <taxon>Oryzoideae</taxon>
        <taxon>Oryzeae</taxon>
        <taxon>Oryzinae</taxon>
        <taxon>Oryza</taxon>
        <taxon>Oryza sativa</taxon>
    </lineage>
</organism>
<feature type="region of interest" description="Disordered" evidence="1">
    <location>
        <begin position="53"/>
        <end position="126"/>
    </location>
</feature>
<feature type="compositionally biased region" description="Gly residues" evidence="1">
    <location>
        <begin position="56"/>
        <end position="67"/>
    </location>
</feature>
<gene>
    <name evidence="2" type="primary">OJ1126_B06.16</name>
</gene>
<feature type="compositionally biased region" description="Basic and acidic residues" evidence="1">
    <location>
        <begin position="110"/>
        <end position="119"/>
    </location>
</feature>
<dbReference type="Proteomes" id="UP000000763">
    <property type="component" value="Chromosome 2"/>
</dbReference>
<name>Q6K9Y6_ORYSJ</name>
<accession>Q6K9Y6</accession>
<dbReference type="AlphaFoldDB" id="Q6K9Y6"/>
<sequence>MRGKRPRKIRPPLMRRRGLGEKIPNESDGEREGKVGGKREGIMGNISPLLIARGADGSGGICGGGGARARARRRERREVGDDGWAPPVSEGGERARPSAARARGGGRMGRGGEEREGGRWAEPAQEGEGGKRLFWVFLFIKPF</sequence>
<feature type="compositionally biased region" description="Basic and acidic residues" evidence="1">
    <location>
        <begin position="18"/>
        <end position="41"/>
    </location>
</feature>
<proteinExistence type="predicted"/>
<reference evidence="3" key="1">
    <citation type="journal article" date="2005" name="Nature">
        <title>The map-based sequence of the rice genome.</title>
        <authorList>
            <consortium name="International rice genome sequencing project (IRGSP)"/>
            <person name="Matsumoto T."/>
            <person name="Wu J."/>
            <person name="Kanamori H."/>
            <person name="Katayose Y."/>
            <person name="Fujisawa M."/>
            <person name="Namiki N."/>
            <person name="Mizuno H."/>
            <person name="Yamamoto K."/>
            <person name="Antonio B.A."/>
            <person name="Baba T."/>
            <person name="Sakata K."/>
            <person name="Nagamura Y."/>
            <person name="Aoki H."/>
            <person name="Arikawa K."/>
            <person name="Arita K."/>
            <person name="Bito T."/>
            <person name="Chiden Y."/>
            <person name="Fujitsuka N."/>
            <person name="Fukunaka R."/>
            <person name="Hamada M."/>
            <person name="Harada C."/>
            <person name="Hayashi A."/>
            <person name="Hijishita S."/>
            <person name="Honda M."/>
            <person name="Hosokawa S."/>
            <person name="Ichikawa Y."/>
            <person name="Idonuma A."/>
            <person name="Iijima M."/>
            <person name="Ikeda M."/>
            <person name="Ikeno M."/>
            <person name="Ito K."/>
            <person name="Ito S."/>
            <person name="Ito T."/>
            <person name="Ito Y."/>
            <person name="Ito Y."/>
            <person name="Iwabuchi A."/>
            <person name="Kamiya K."/>
            <person name="Karasawa W."/>
            <person name="Kurita K."/>
            <person name="Katagiri S."/>
            <person name="Kikuta A."/>
            <person name="Kobayashi H."/>
            <person name="Kobayashi N."/>
            <person name="Machita K."/>
            <person name="Maehara T."/>
            <person name="Masukawa M."/>
            <person name="Mizubayashi T."/>
            <person name="Mukai Y."/>
            <person name="Nagasaki H."/>
            <person name="Nagata Y."/>
            <person name="Naito S."/>
            <person name="Nakashima M."/>
            <person name="Nakama Y."/>
            <person name="Nakamichi Y."/>
            <person name="Nakamura M."/>
            <person name="Meguro A."/>
            <person name="Negishi M."/>
            <person name="Ohta I."/>
            <person name="Ohta T."/>
            <person name="Okamoto M."/>
            <person name="Ono N."/>
            <person name="Saji S."/>
            <person name="Sakaguchi M."/>
            <person name="Sakai K."/>
            <person name="Shibata M."/>
            <person name="Shimokawa T."/>
            <person name="Song J."/>
            <person name="Takazaki Y."/>
            <person name="Terasawa K."/>
            <person name="Tsugane M."/>
            <person name="Tsuji K."/>
            <person name="Ueda S."/>
            <person name="Waki K."/>
            <person name="Yamagata H."/>
            <person name="Yamamoto M."/>
            <person name="Yamamoto S."/>
            <person name="Yamane H."/>
            <person name="Yoshiki S."/>
            <person name="Yoshihara R."/>
            <person name="Yukawa K."/>
            <person name="Zhong H."/>
            <person name="Yano M."/>
            <person name="Yuan Q."/>
            <person name="Ouyang S."/>
            <person name="Liu J."/>
            <person name="Jones K.M."/>
            <person name="Gansberger K."/>
            <person name="Moffat K."/>
            <person name="Hill J."/>
            <person name="Bera J."/>
            <person name="Fadrosh D."/>
            <person name="Jin S."/>
            <person name="Johri S."/>
            <person name="Kim M."/>
            <person name="Overton L."/>
            <person name="Reardon M."/>
            <person name="Tsitrin T."/>
            <person name="Vuong H."/>
            <person name="Weaver B."/>
            <person name="Ciecko A."/>
            <person name="Tallon L."/>
            <person name="Jackson J."/>
            <person name="Pai G."/>
            <person name="Aken S.V."/>
            <person name="Utterback T."/>
            <person name="Reidmuller S."/>
            <person name="Feldblyum T."/>
            <person name="Hsiao J."/>
            <person name="Zismann V."/>
            <person name="Iobst S."/>
            <person name="de Vazeille A.R."/>
            <person name="Buell C.R."/>
            <person name="Ying K."/>
            <person name="Li Y."/>
            <person name="Lu T."/>
            <person name="Huang Y."/>
            <person name="Zhao Q."/>
            <person name="Feng Q."/>
            <person name="Zhang L."/>
            <person name="Zhu J."/>
            <person name="Weng Q."/>
            <person name="Mu J."/>
            <person name="Lu Y."/>
            <person name="Fan D."/>
            <person name="Liu Y."/>
            <person name="Guan J."/>
            <person name="Zhang Y."/>
            <person name="Yu S."/>
            <person name="Liu X."/>
            <person name="Zhang Y."/>
            <person name="Hong G."/>
            <person name="Han B."/>
            <person name="Choisne N."/>
            <person name="Demange N."/>
            <person name="Orjeda G."/>
            <person name="Samain S."/>
            <person name="Cattolico L."/>
            <person name="Pelletier E."/>
            <person name="Couloux A."/>
            <person name="Segurens B."/>
            <person name="Wincker P."/>
            <person name="D'Hont A."/>
            <person name="Scarpelli C."/>
            <person name="Weissenbach J."/>
            <person name="Salanoubat M."/>
            <person name="Quetier F."/>
            <person name="Yu Y."/>
            <person name="Kim H.R."/>
            <person name="Rambo T."/>
            <person name="Currie J."/>
            <person name="Collura K."/>
            <person name="Luo M."/>
            <person name="Yang T."/>
            <person name="Ammiraju J.S.S."/>
            <person name="Engler F."/>
            <person name="Soderlund C."/>
            <person name="Wing R.A."/>
            <person name="Palmer L.E."/>
            <person name="de la Bastide M."/>
            <person name="Spiegel L."/>
            <person name="Nascimento L."/>
            <person name="Zutavern T."/>
            <person name="O'Shaughnessy A."/>
            <person name="Dike S."/>
            <person name="Dedhia N."/>
            <person name="Preston R."/>
            <person name="Balija V."/>
            <person name="McCombie W.R."/>
            <person name="Chow T."/>
            <person name="Chen H."/>
            <person name="Chung M."/>
            <person name="Chen C."/>
            <person name="Shaw J."/>
            <person name="Wu H."/>
            <person name="Hsiao K."/>
            <person name="Chao Y."/>
            <person name="Chu M."/>
            <person name="Cheng C."/>
            <person name="Hour A."/>
            <person name="Lee P."/>
            <person name="Lin S."/>
            <person name="Lin Y."/>
            <person name="Liou J."/>
            <person name="Liu S."/>
            <person name="Hsing Y."/>
            <person name="Raghuvanshi S."/>
            <person name="Mohanty A."/>
            <person name="Bharti A.K."/>
            <person name="Gaur A."/>
            <person name="Gupta V."/>
            <person name="Kumar D."/>
            <person name="Ravi V."/>
            <person name="Vij S."/>
            <person name="Kapur A."/>
            <person name="Khurana P."/>
            <person name="Khurana P."/>
            <person name="Khurana J.P."/>
            <person name="Tyagi A.K."/>
            <person name="Gaikwad K."/>
            <person name="Singh A."/>
            <person name="Dalal V."/>
            <person name="Srivastava S."/>
            <person name="Dixit A."/>
            <person name="Pal A.K."/>
            <person name="Ghazi I.A."/>
            <person name="Yadav M."/>
            <person name="Pandit A."/>
            <person name="Bhargava A."/>
            <person name="Sureshbabu K."/>
            <person name="Batra K."/>
            <person name="Sharma T.R."/>
            <person name="Mohapatra T."/>
            <person name="Singh N.K."/>
            <person name="Messing J."/>
            <person name="Nelson A.B."/>
            <person name="Fuks G."/>
            <person name="Kavchok S."/>
            <person name="Keizer G."/>
            <person name="Linton E."/>
            <person name="Llaca V."/>
            <person name="Song R."/>
            <person name="Tanyolac B."/>
            <person name="Young S."/>
            <person name="Ho-Il K."/>
            <person name="Hahn J.H."/>
            <person name="Sangsakoo G."/>
            <person name="Vanavichit A."/>
            <person name="de Mattos Luiz.A.T."/>
            <person name="Zimmer P.D."/>
            <person name="Malone G."/>
            <person name="Dellagostin O."/>
            <person name="de Oliveira A.C."/>
            <person name="Bevan M."/>
            <person name="Bancroft I."/>
            <person name="Minx P."/>
            <person name="Cordum H."/>
            <person name="Wilson R."/>
            <person name="Cheng Z."/>
            <person name="Jin W."/>
            <person name="Jiang J."/>
            <person name="Leong S.A."/>
            <person name="Iwama H."/>
            <person name="Gojobori T."/>
            <person name="Itoh T."/>
            <person name="Niimura Y."/>
            <person name="Fujii Y."/>
            <person name="Habara T."/>
            <person name="Sakai H."/>
            <person name="Sato Y."/>
            <person name="Wilson G."/>
            <person name="Kumar K."/>
            <person name="McCouch S."/>
            <person name="Juretic N."/>
            <person name="Hoen D."/>
            <person name="Wright S."/>
            <person name="Bruskiewich R."/>
            <person name="Bureau T."/>
            <person name="Miyao A."/>
            <person name="Hirochika H."/>
            <person name="Nishikawa T."/>
            <person name="Kadowaki K."/>
            <person name="Sugiura M."/>
            <person name="Burr B."/>
            <person name="Sasaki T."/>
        </authorList>
    </citation>
    <scope>NUCLEOTIDE SEQUENCE [LARGE SCALE GENOMIC DNA]</scope>
    <source>
        <strain evidence="3">cv. Nipponbare</strain>
    </source>
</reference>